<dbReference type="Proteomes" id="UP000267017">
    <property type="component" value="Unassembled WGS sequence"/>
</dbReference>
<dbReference type="EMBL" id="RRCN01000001">
    <property type="protein sequence ID" value="RRJ65922.1"/>
    <property type="molecule type" value="Genomic_DNA"/>
</dbReference>
<comment type="caution">
    <text evidence="1">The sequence shown here is derived from an EMBL/GenBank/DDBJ whole genome shotgun (WGS) entry which is preliminary data.</text>
</comment>
<dbReference type="AlphaFoldDB" id="A0A3P3U6B7"/>
<organism evidence="1 2">
    <name type="scientific">Paenibacillus oralis</name>
    <dbReference type="NCBI Taxonomy" id="2490856"/>
    <lineage>
        <taxon>Bacteria</taxon>
        <taxon>Bacillati</taxon>
        <taxon>Bacillota</taxon>
        <taxon>Bacilli</taxon>
        <taxon>Bacillales</taxon>
        <taxon>Paenibacillaceae</taxon>
        <taxon>Paenibacillus</taxon>
    </lineage>
</organism>
<name>A0A3P3U6B7_9BACL</name>
<accession>A0A3P3U6B7</accession>
<proteinExistence type="predicted"/>
<keyword evidence="2" id="KW-1185">Reference proteome</keyword>
<dbReference type="OrthoDB" id="2842408at2"/>
<reference evidence="1 2" key="1">
    <citation type="submission" date="2018-11" db="EMBL/GenBank/DDBJ databases">
        <title>Genome sequencing of Paenibacillus sp. KCOM 3021 (= ChDC PVNT-B20).</title>
        <authorList>
            <person name="Kook J.-K."/>
            <person name="Park S.-N."/>
            <person name="Lim Y.K."/>
        </authorList>
    </citation>
    <scope>NUCLEOTIDE SEQUENCE [LARGE SCALE GENOMIC DNA]</scope>
    <source>
        <strain evidence="1 2">KCOM 3021</strain>
    </source>
</reference>
<sequence length="287" mass="31344">MSRILFWDPGHGSSASVAAVCAVTMGLHFPLRVLLFNDGRHGSGVEEGLRAGSRHASEAGSGESGILGSRLSEYGIEALLRLSASGMLTKANYSDYTLPVIRGRLDLATGFRAGGLHGTSELSEGQDLLELALAAEQSYDLVLRHAPRIRELPEALAGSEEEVVVAVLQQRRSQLDDFFDALAKQTVTSRRKLCVILAPYDSGSGLNLANLKRRYRRALPVFGIPYDTEFANAWNDRDILSFFRRYRLLPKRGGSREAVLASCRDLSRNLLELTGKATLQAARERGA</sequence>
<evidence type="ECO:0000313" key="1">
    <source>
        <dbReference type="EMBL" id="RRJ65922.1"/>
    </source>
</evidence>
<gene>
    <name evidence="1" type="ORF">EHV15_25610</name>
</gene>
<protein>
    <submittedName>
        <fullName evidence="1">Uncharacterized protein</fullName>
    </submittedName>
</protein>
<dbReference type="RefSeq" id="WP_128633720.1">
    <property type="nucleotide sequence ID" value="NZ_RRCN01000001.1"/>
</dbReference>
<evidence type="ECO:0000313" key="2">
    <source>
        <dbReference type="Proteomes" id="UP000267017"/>
    </source>
</evidence>